<name>A0A437KH35_9BACI</name>
<dbReference type="InterPro" id="IPR003660">
    <property type="entry name" value="HAMP_dom"/>
</dbReference>
<gene>
    <name evidence="10" type="ORF">EM808_02600</name>
</gene>
<evidence type="ECO:0000313" key="11">
    <source>
        <dbReference type="Proteomes" id="UP000288024"/>
    </source>
</evidence>
<dbReference type="PROSITE" id="PS50885">
    <property type="entry name" value="HAMP"/>
    <property type="match status" value="1"/>
</dbReference>
<dbReference type="CDD" id="cd19411">
    <property type="entry name" value="MCP2201-like_sensor"/>
    <property type="match status" value="1"/>
</dbReference>
<evidence type="ECO:0000256" key="7">
    <source>
        <dbReference type="SAM" id="Phobius"/>
    </source>
</evidence>
<evidence type="ECO:0000256" key="1">
    <source>
        <dbReference type="ARBA" id="ARBA00004236"/>
    </source>
</evidence>
<comment type="similarity">
    <text evidence="5">Belongs to the methyl-accepting chemotaxis (MCP) protein family.</text>
</comment>
<dbReference type="PRINTS" id="PR00260">
    <property type="entry name" value="CHEMTRNSDUCR"/>
</dbReference>
<dbReference type="GO" id="GO:0007165">
    <property type="term" value="P:signal transduction"/>
    <property type="evidence" value="ECO:0007669"/>
    <property type="project" value="UniProtKB-KW"/>
</dbReference>
<keyword evidence="7" id="KW-1133">Transmembrane helix</keyword>
<feature type="domain" description="HAMP" evidence="9">
    <location>
        <begin position="213"/>
        <end position="265"/>
    </location>
</feature>
<dbReference type="InterPro" id="IPR004090">
    <property type="entry name" value="Chemotax_Me-accpt_rcpt"/>
</dbReference>
<dbReference type="Pfam" id="PF00672">
    <property type="entry name" value="HAMP"/>
    <property type="match status" value="1"/>
</dbReference>
<proteinExistence type="inferred from homology"/>
<protein>
    <submittedName>
        <fullName evidence="10">Methyl-accepting chemotaxis protein</fullName>
    </submittedName>
</protein>
<evidence type="ECO:0000256" key="5">
    <source>
        <dbReference type="ARBA" id="ARBA00029447"/>
    </source>
</evidence>
<dbReference type="SMART" id="SM00283">
    <property type="entry name" value="MA"/>
    <property type="match status" value="1"/>
</dbReference>
<dbReference type="AlphaFoldDB" id="A0A437KH35"/>
<keyword evidence="7" id="KW-0812">Transmembrane</keyword>
<evidence type="ECO:0000313" key="10">
    <source>
        <dbReference type="EMBL" id="RVT67385.1"/>
    </source>
</evidence>
<reference evidence="10 11" key="1">
    <citation type="submission" date="2019-01" db="EMBL/GenBank/DDBJ databases">
        <title>Bacillus sp. M5HDSG1-1, whole genome shotgun sequence.</title>
        <authorList>
            <person name="Tuo L."/>
        </authorList>
    </citation>
    <scope>NUCLEOTIDE SEQUENCE [LARGE SCALE GENOMIC DNA]</scope>
    <source>
        <strain evidence="10 11">M5HDSG1-1</strain>
    </source>
</reference>
<dbReference type="PROSITE" id="PS50111">
    <property type="entry name" value="CHEMOTAXIS_TRANSDUC_2"/>
    <property type="match status" value="1"/>
</dbReference>
<dbReference type="EMBL" id="RZTZ01000001">
    <property type="protein sequence ID" value="RVT67385.1"/>
    <property type="molecule type" value="Genomic_DNA"/>
</dbReference>
<keyword evidence="11" id="KW-1185">Reference proteome</keyword>
<comment type="caution">
    <text evidence="10">The sequence shown here is derived from an EMBL/GenBank/DDBJ whole genome shotgun (WGS) entry which is preliminary data.</text>
</comment>
<dbReference type="FunFam" id="1.10.287.950:FF:000001">
    <property type="entry name" value="Methyl-accepting chemotaxis sensory transducer"/>
    <property type="match status" value="1"/>
</dbReference>
<dbReference type="Proteomes" id="UP000288024">
    <property type="component" value="Unassembled WGS sequence"/>
</dbReference>
<feature type="transmembrane region" description="Helical" evidence="7">
    <location>
        <begin position="13"/>
        <end position="35"/>
    </location>
</feature>
<dbReference type="GO" id="GO:0006935">
    <property type="term" value="P:chemotaxis"/>
    <property type="evidence" value="ECO:0007669"/>
    <property type="project" value="InterPro"/>
</dbReference>
<organism evidence="10 11">
    <name type="scientific">Niallia taxi</name>
    <dbReference type="NCBI Taxonomy" id="2499688"/>
    <lineage>
        <taxon>Bacteria</taxon>
        <taxon>Bacillati</taxon>
        <taxon>Bacillota</taxon>
        <taxon>Bacilli</taxon>
        <taxon>Bacillales</taxon>
        <taxon>Bacillaceae</taxon>
        <taxon>Niallia</taxon>
    </lineage>
</organism>
<evidence type="ECO:0000256" key="2">
    <source>
        <dbReference type="ARBA" id="ARBA00022475"/>
    </source>
</evidence>
<sequence length="571" mass="62088">MKLLKNLNITRKLLIITLVSAAALCSVGFLGLNYIRVMAEDSEVMYKENLLPITDMLQIRINTRASSAYTLELLLTKDAAKNKELQEEIKSAWEEIDTLVAKIESGKMTAEEKALLDQFKEEVTPLTAGRDKVVNLALANKNTEGYEIYLKEVETNRAKVNETLKELAAAKTKHAEKIYTKSKETLTTVTIFVAAVIILAVLLLLLLSYIIGQMIVKPVKEVKELLSMAEDGDFTVKGSYQSKDEIGELANSFNNMTAKLQSVFSTVYDSSQQVAAASEELSASAEENSKASEHITLTMQELTVGTDKQVDKIEDSADIISNITTYTKTIADNTDKITKDVLHASQVSAEGNEAITEVNKQMNSIYANVTSLSEAVRSLNERSNEIGEITNVITGISAQTNLLALNAAIEAARAGEHGKGFAVVADEVRTLAEESTKSTEQISNLIQLIQKDTEYTLQTMERASQEVNSGLTVVHTAGASFQKIETAVNGVVSQIEDISEALQKLANGTETVHTSIDEVSDVAKDSASITQNISAATQEQLASMEEITSSSQALALLADDLQAIIKQFKIG</sequence>
<evidence type="ECO:0000256" key="6">
    <source>
        <dbReference type="PROSITE-ProRule" id="PRU00284"/>
    </source>
</evidence>
<dbReference type="InterPro" id="IPR047347">
    <property type="entry name" value="YvaQ-like_sensor"/>
</dbReference>
<comment type="subcellular location">
    <subcellularLocation>
        <location evidence="1">Cell membrane</location>
    </subcellularLocation>
</comment>
<dbReference type="CDD" id="cd11386">
    <property type="entry name" value="MCP_signal"/>
    <property type="match status" value="1"/>
</dbReference>
<dbReference type="Gene3D" id="1.10.287.950">
    <property type="entry name" value="Methyl-accepting chemotaxis protein"/>
    <property type="match status" value="1"/>
</dbReference>
<dbReference type="Pfam" id="PF12729">
    <property type="entry name" value="4HB_MCP_1"/>
    <property type="match status" value="1"/>
</dbReference>
<dbReference type="InterPro" id="IPR004089">
    <property type="entry name" value="MCPsignal_dom"/>
</dbReference>
<keyword evidence="3 7" id="KW-0472">Membrane</keyword>
<evidence type="ECO:0000256" key="3">
    <source>
        <dbReference type="ARBA" id="ARBA00023136"/>
    </source>
</evidence>
<keyword evidence="4 6" id="KW-0807">Transducer</keyword>
<dbReference type="RefSeq" id="WP_127735385.1">
    <property type="nucleotide sequence ID" value="NZ_RZTZ01000001.1"/>
</dbReference>
<dbReference type="SMART" id="SM00304">
    <property type="entry name" value="HAMP"/>
    <property type="match status" value="1"/>
</dbReference>
<keyword evidence="2" id="KW-1003">Cell membrane</keyword>
<accession>A0A437KH35</accession>
<feature type="transmembrane region" description="Helical" evidence="7">
    <location>
        <begin position="186"/>
        <end position="211"/>
    </location>
</feature>
<dbReference type="SUPFAM" id="SSF58104">
    <property type="entry name" value="Methyl-accepting chemotaxis protein (MCP) signaling domain"/>
    <property type="match status" value="1"/>
</dbReference>
<dbReference type="GO" id="GO:0004888">
    <property type="term" value="F:transmembrane signaling receptor activity"/>
    <property type="evidence" value="ECO:0007669"/>
    <property type="project" value="InterPro"/>
</dbReference>
<feature type="domain" description="Methyl-accepting transducer" evidence="8">
    <location>
        <begin position="284"/>
        <end position="520"/>
    </location>
</feature>
<evidence type="ECO:0000259" key="9">
    <source>
        <dbReference type="PROSITE" id="PS50885"/>
    </source>
</evidence>
<dbReference type="Pfam" id="PF00015">
    <property type="entry name" value="MCPsignal"/>
    <property type="match status" value="1"/>
</dbReference>
<dbReference type="PANTHER" id="PTHR32089:SF112">
    <property type="entry name" value="LYSOZYME-LIKE PROTEIN-RELATED"/>
    <property type="match status" value="1"/>
</dbReference>
<dbReference type="CDD" id="cd06225">
    <property type="entry name" value="HAMP"/>
    <property type="match status" value="1"/>
</dbReference>
<evidence type="ECO:0000259" key="8">
    <source>
        <dbReference type="PROSITE" id="PS50111"/>
    </source>
</evidence>
<dbReference type="InterPro" id="IPR024478">
    <property type="entry name" value="HlyB_4HB_MCP"/>
</dbReference>
<evidence type="ECO:0000256" key="4">
    <source>
        <dbReference type="ARBA" id="ARBA00023224"/>
    </source>
</evidence>
<dbReference type="Gene3D" id="6.10.340.10">
    <property type="match status" value="1"/>
</dbReference>
<dbReference type="PANTHER" id="PTHR32089">
    <property type="entry name" value="METHYL-ACCEPTING CHEMOTAXIS PROTEIN MCPB"/>
    <property type="match status" value="1"/>
</dbReference>
<dbReference type="GO" id="GO:0005886">
    <property type="term" value="C:plasma membrane"/>
    <property type="evidence" value="ECO:0007669"/>
    <property type="project" value="UniProtKB-SubCell"/>
</dbReference>